<evidence type="ECO:0000256" key="1">
    <source>
        <dbReference type="SAM" id="MobiDB-lite"/>
    </source>
</evidence>
<dbReference type="Pfam" id="PF00849">
    <property type="entry name" value="PseudoU_synth_2"/>
    <property type="match status" value="1"/>
</dbReference>
<dbReference type="PANTHER" id="PTHR21600">
    <property type="entry name" value="MITOCHONDRIAL RNA PSEUDOURIDINE SYNTHASE"/>
    <property type="match status" value="1"/>
</dbReference>
<dbReference type="PANTHER" id="PTHR21600:SF77">
    <property type="entry name" value="PSEUDOURIDYLATE SYNTHASE PROTEIN, PUTATIVE-RELATED"/>
    <property type="match status" value="1"/>
</dbReference>
<dbReference type="PROSITE" id="PS01129">
    <property type="entry name" value="PSI_RLU"/>
    <property type="match status" value="1"/>
</dbReference>
<comment type="caution">
    <text evidence="3">The sequence shown here is derived from an EMBL/GenBank/DDBJ whole genome shotgun (WGS) entry which is preliminary data.</text>
</comment>
<dbReference type="SUPFAM" id="SSF55120">
    <property type="entry name" value="Pseudouridine synthase"/>
    <property type="match status" value="1"/>
</dbReference>
<dbReference type="InterPro" id="IPR011990">
    <property type="entry name" value="TPR-like_helical_dom_sf"/>
</dbReference>
<dbReference type="InterPro" id="IPR020103">
    <property type="entry name" value="PsdUridine_synth_cat_dom_sf"/>
</dbReference>
<sequence length="1502" mass="159010">MRAAWAATVSRRRSHIACGSSSSPLWALQPRRASSVHRGRVSQATSGASSNTSSSHASNRRGRRPKRGQPNARHIAPAAETRFSASSHRMGCGHIADRVKRRRQLEDAIHAAQAFRSWCVMHAPCTQAAVGASVSATAALRPGELSPSHAPVLHRVGGSVATLADIGYEEGANSRTARHHLGFSPPTAPTTNPPLTAGGEVPLTERRMLEHYAVLLHNVRAAATRVATSDYHRFYAAVVEELLAASKSGGGGGAFSVPRSVVWQDAAASTYHGESGEDATAQAERRLAAWASYWYKDLKQWHSRHGTHTPGAGNAVDAQQMLLHGELWQDVLDGGDGIIGTREEDKSMAVLLLQGQWRAAIDSLLEADATPPRSASAAAMEPNGSSTTSSQRPSVAELFSTASVRRRHRVPWRPSSHRGSANSSSSTLPPLPRRLALAPVTPAELRLLRHPPSPGLRVLPHSIASKVQQAGCREPSLVRFQEPRRPSLRAGGGSGREVRSGAIPHAHLLRSHALEKLPWYTLCVLGEVLEASGNGGSTVATVLRNARTHMCAALFLSVHADYAALHDYAHTLFLTLGSSMSAFAQTAIALLQPPPPEAYAVAGLSPRPASSSCNAADFLARSSSARTPSSSTDITDVHVVPPRVFRRLCAAVQDWRNYHLSLYCETLSQIADSDGMALRELARVLAAQPHGEDALQEEVAVVLAPESAAAIVTALLLQLLDQLSRPSASPSSTTARAPLSFLSNAPRTAGAHASAGCDPQGHLPSVFLQARGDGGAVHNGDECQLGDDGAAATSTITTTITTGARTADEENGKASALPSFVLPPAEWERNAAARLVGRTLRRLDRYPTRTTEAFFARYVRGDDVHSKREVGEEGGSEAAAAQSSSTTVAPPLAMSLFVVNLQAAVDHWRERHRSPILGVHPQPATPAGAEASLTETGKDGLPGPIVLLASPRMLPHGLHAVYKPAGVNCTLHAHYPSLVYPFLTRELPWRARGAVAADGSDRNRGAGASSSPVPCVPVLRQQGLVNRIDVGTSGVVLVARTAAALHSAADAMIRSITCARRIVRSASTVPCGDDSAATAPLFSVSPFLSPMASAVVCAPVYAAGATASSIRRQNVHQQYATLHAALQDQRNAITRYRVLEYFASAGVAYVQVELCSGRRHQIRQHFAQLGFPLVGDARYHAGVVAGHAGTTFGMQRAALHAYTVDILATTDSDGLASGEEVPDRVVVQAALPADMHRALLALRQAEQANSRDKASYCLQQAQAAKAAGNAALQAGNPRGASFEYKKVYLYLAEYLPSDVAQSASSVALGYSNGGGSNADGNSGLVQMLQQQQRRKQPKNVAAAAVTGHESSASPSTAEEAALLKLQEEMTQLYATTLNNLALAHMKLGRYQEGVKCATAVLEQPALRAALDAGAEQCTSARFSDTPAGKALLRRAACYVKLSDWALAEADIRTLRRATPEGAPAASGGDALDTAVVQLTQAVEQGRKAEAAKEKKMMRLMFA</sequence>
<organism evidence="3 4">
    <name type="scientific">Leishmania donovani</name>
    <dbReference type="NCBI Taxonomy" id="5661"/>
    <lineage>
        <taxon>Eukaryota</taxon>
        <taxon>Discoba</taxon>
        <taxon>Euglenozoa</taxon>
        <taxon>Kinetoplastea</taxon>
        <taxon>Metakinetoplastina</taxon>
        <taxon>Trypanosomatida</taxon>
        <taxon>Trypanosomatidae</taxon>
        <taxon>Leishmaniinae</taxon>
        <taxon>Leishmania</taxon>
    </lineage>
</organism>
<dbReference type="InterPro" id="IPR006224">
    <property type="entry name" value="PsdUridine_synth_RluA-like_CS"/>
</dbReference>
<dbReference type="GO" id="GO:0003723">
    <property type="term" value="F:RNA binding"/>
    <property type="evidence" value="ECO:0007669"/>
    <property type="project" value="InterPro"/>
</dbReference>
<dbReference type="InterPro" id="IPR050188">
    <property type="entry name" value="RluA_PseudoU_synthase"/>
</dbReference>
<feature type="region of interest" description="Disordered" evidence="1">
    <location>
        <begin position="372"/>
        <end position="434"/>
    </location>
</feature>
<proteinExistence type="predicted"/>
<feature type="region of interest" description="Disordered" evidence="1">
    <location>
        <begin position="32"/>
        <end position="89"/>
    </location>
</feature>
<dbReference type="VEuPathDB" id="TriTrypDB:LdBPK_040240.1"/>
<dbReference type="InterPro" id="IPR019734">
    <property type="entry name" value="TPR_rpt"/>
</dbReference>
<evidence type="ECO:0000259" key="2">
    <source>
        <dbReference type="Pfam" id="PF00849"/>
    </source>
</evidence>
<dbReference type="Gene3D" id="1.25.40.10">
    <property type="entry name" value="Tetratricopeptide repeat domain"/>
    <property type="match status" value="1"/>
</dbReference>
<protein>
    <submittedName>
        <fullName evidence="3">RNA pseudouridylate synthase family protein</fullName>
    </submittedName>
</protein>
<dbReference type="VEuPathDB" id="TriTrypDB:LdCL_040008000"/>
<gene>
    <name evidence="3" type="ORF">CGC20_15800</name>
</gene>
<dbReference type="GO" id="GO:0009982">
    <property type="term" value="F:pseudouridine synthase activity"/>
    <property type="evidence" value="ECO:0007669"/>
    <property type="project" value="InterPro"/>
</dbReference>
<dbReference type="VEuPathDB" id="TriTrypDB:LDHU3_04.0310"/>
<dbReference type="GO" id="GO:0000455">
    <property type="term" value="P:enzyme-directed rRNA pseudouridine synthesis"/>
    <property type="evidence" value="ECO:0007669"/>
    <property type="project" value="TreeGrafter"/>
</dbReference>
<name>A0A504XV45_LEIDO</name>
<dbReference type="VEuPathDB" id="TriTrypDB:LdCL_040007900"/>
<dbReference type="Proteomes" id="UP000318821">
    <property type="component" value="Unassembled WGS sequence"/>
</dbReference>
<dbReference type="CDD" id="cd02869">
    <property type="entry name" value="PseudoU_synth_RluA_like"/>
    <property type="match status" value="1"/>
</dbReference>
<feature type="compositionally biased region" description="Low complexity" evidence="1">
    <location>
        <begin position="42"/>
        <end position="57"/>
    </location>
</feature>
<feature type="compositionally biased region" description="Polar residues" evidence="1">
    <location>
        <begin position="383"/>
        <end position="393"/>
    </location>
</feature>
<dbReference type="EMBL" id="RHLD01000064">
    <property type="protein sequence ID" value="TPP52394.1"/>
    <property type="molecule type" value="Genomic_DNA"/>
</dbReference>
<feature type="compositionally biased region" description="Basic residues" evidence="1">
    <location>
        <begin position="58"/>
        <end position="67"/>
    </location>
</feature>
<dbReference type="VEuPathDB" id="TriTrypDB:LdBPK_040250.1"/>
<dbReference type="VEuPathDB" id="TriTrypDB:LDHU3_04.0320"/>
<reference evidence="4" key="1">
    <citation type="submission" date="2019-02" db="EMBL/GenBank/DDBJ databases">
        <title>FDA dAtabase for Regulatory Grade micrObial Sequences (FDA-ARGOS): Supporting development and validation of Infectious Disease Dx tests.</title>
        <authorList>
            <person name="Duncan R."/>
            <person name="Fisher C."/>
            <person name="Tallon L."/>
            <person name="Sadzewicz L."/>
            <person name="Sengamalay N."/>
            <person name="Ott S."/>
            <person name="Godinez A."/>
            <person name="Nagaraj S."/>
            <person name="Vavikolanu K."/>
            <person name="Vyas G."/>
            <person name="Nadendla S."/>
            <person name="Aluvathingal J."/>
            <person name="Sichtig H."/>
        </authorList>
    </citation>
    <scope>NUCLEOTIDE SEQUENCE [LARGE SCALE GENOMIC DNA]</scope>
    <source>
        <strain evidence="4">FDAARGOS_360</strain>
    </source>
</reference>
<dbReference type="SMART" id="SM00028">
    <property type="entry name" value="TPR"/>
    <property type="match status" value="2"/>
</dbReference>
<evidence type="ECO:0000313" key="3">
    <source>
        <dbReference type="EMBL" id="TPP52394.1"/>
    </source>
</evidence>
<accession>A0A504XV45</accession>
<dbReference type="Gene3D" id="3.30.2350.10">
    <property type="entry name" value="Pseudouridine synthase"/>
    <property type="match status" value="1"/>
</dbReference>
<dbReference type="SUPFAM" id="SSF48452">
    <property type="entry name" value="TPR-like"/>
    <property type="match status" value="1"/>
</dbReference>
<evidence type="ECO:0000313" key="4">
    <source>
        <dbReference type="Proteomes" id="UP000318821"/>
    </source>
</evidence>
<feature type="compositionally biased region" description="Low complexity" evidence="1">
    <location>
        <begin position="417"/>
        <end position="434"/>
    </location>
</feature>
<dbReference type="InterPro" id="IPR006145">
    <property type="entry name" value="PsdUridine_synth_RsuA/RluA"/>
</dbReference>
<feature type="domain" description="Pseudouridine synthase RsuA/RluA-like" evidence="2">
    <location>
        <begin position="959"/>
        <end position="1168"/>
    </location>
</feature>